<dbReference type="GO" id="GO:0005975">
    <property type="term" value="P:carbohydrate metabolic process"/>
    <property type="evidence" value="ECO:0007669"/>
    <property type="project" value="InterPro"/>
</dbReference>
<feature type="compositionally biased region" description="Low complexity" evidence="1">
    <location>
        <begin position="425"/>
        <end position="437"/>
    </location>
</feature>
<dbReference type="STRING" id="400727.A0A2T7PWN8"/>
<accession>A0A2T7PWN8</accession>
<evidence type="ECO:0000259" key="2">
    <source>
        <dbReference type="PROSITE" id="PS51910"/>
    </source>
</evidence>
<dbReference type="InterPro" id="IPR050314">
    <property type="entry name" value="Glycosyl_Hydrlase_18"/>
</dbReference>
<protein>
    <recommendedName>
        <fullName evidence="2">GH18 domain-containing protein</fullName>
    </recommendedName>
</protein>
<dbReference type="Gene3D" id="3.10.50.10">
    <property type="match status" value="1"/>
</dbReference>
<dbReference type="SMART" id="SM00636">
    <property type="entry name" value="Glyco_18"/>
    <property type="match status" value="1"/>
</dbReference>
<feature type="domain" description="GH18" evidence="2">
    <location>
        <begin position="1"/>
        <end position="339"/>
    </location>
</feature>
<dbReference type="PANTHER" id="PTHR11177">
    <property type="entry name" value="CHITINASE"/>
    <property type="match status" value="1"/>
</dbReference>
<feature type="region of interest" description="Disordered" evidence="1">
    <location>
        <begin position="425"/>
        <end position="453"/>
    </location>
</feature>
<dbReference type="InterPro" id="IPR011583">
    <property type="entry name" value="Chitinase_II/V-like_cat"/>
</dbReference>
<sequence length="453" mass="49453">MVPIDDGVCLREVICGPALLLLRSYKELNGLRQRNPGLKTLLAVGGWRFGSQKFSLMANNTSTRQTFVSSAVAFLREHAFDGLVLDWQYPGYRNGNAMDRQNLIALCKELRQAFEDEASGDKRLLLATASPASRSHLDAGYDVAALTRYLDQWHLMTFNYHGPWDRTTGHNSPLMARSEDTGLALTRNMAWTANEYVTRGAPRDKLLLGLSTYARAFMLENSLHITPGSKATIAPSSNYTQEPGFLAYYEVCKIVSEPDANVFLDNEQRVPYLVKKNLWISFDDVNSTKEKAQWLKQQGFGGFVAWTLDTDSFHPDLCNSQSNKAFLLISAAAAVMLDSVQPGASSSSLHNVSTSSTTPSLSNIKPAPVTSPPDGVDRAETTAETATTSPSSTAVKGDHGAITHIRHRPAGLSSVGLITCTSKSAPTLTSTTTTRARASCHGRARSHAEQQQH</sequence>
<dbReference type="InterPro" id="IPR001223">
    <property type="entry name" value="Glyco_hydro18_cat"/>
</dbReference>
<dbReference type="GO" id="GO:0008061">
    <property type="term" value="F:chitin binding"/>
    <property type="evidence" value="ECO:0007669"/>
    <property type="project" value="InterPro"/>
</dbReference>
<dbReference type="Gene3D" id="3.20.20.80">
    <property type="entry name" value="Glycosidases"/>
    <property type="match status" value="1"/>
</dbReference>
<dbReference type="GO" id="GO:0004568">
    <property type="term" value="F:chitinase activity"/>
    <property type="evidence" value="ECO:0007669"/>
    <property type="project" value="TreeGrafter"/>
</dbReference>
<evidence type="ECO:0000313" key="4">
    <source>
        <dbReference type="Proteomes" id="UP000245119"/>
    </source>
</evidence>
<evidence type="ECO:0000256" key="1">
    <source>
        <dbReference type="SAM" id="MobiDB-lite"/>
    </source>
</evidence>
<feature type="region of interest" description="Disordered" evidence="1">
    <location>
        <begin position="345"/>
        <end position="399"/>
    </location>
</feature>
<proteinExistence type="predicted"/>
<dbReference type="FunFam" id="3.10.50.10:FF:000008">
    <property type="entry name" value="Chitinase 11"/>
    <property type="match status" value="1"/>
</dbReference>
<dbReference type="OrthoDB" id="76388at2759"/>
<dbReference type="AlphaFoldDB" id="A0A2T7PWN8"/>
<dbReference type="InterPro" id="IPR029070">
    <property type="entry name" value="Chitinase_insertion_sf"/>
</dbReference>
<dbReference type="GO" id="GO:0006032">
    <property type="term" value="P:chitin catabolic process"/>
    <property type="evidence" value="ECO:0007669"/>
    <property type="project" value="TreeGrafter"/>
</dbReference>
<dbReference type="Proteomes" id="UP000245119">
    <property type="component" value="Linkage Group LG1"/>
</dbReference>
<dbReference type="EMBL" id="PZQS01000001">
    <property type="protein sequence ID" value="PVD37833.1"/>
    <property type="molecule type" value="Genomic_DNA"/>
</dbReference>
<dbReference type="Pfam" id="PF00704">
    <property type="entry name" value="Glyco_hydro_18"/>
    <property type="match status" value="1"/>
</dbReference>
<comment type="caution">
    <text evidence="3">The sequence shown here is derived from an EMBL/GenBank/DDBJ whole genome shotgun (WGS) entry which is preliminary data.</text>
</comment>
<evidence type="ECO:0000313" key="3">
    <source>
        <dbReference type="EMBL" id="PVD37833.1"/>
    </source>
</evidence>
<dbReference type="SUPFAM" id="SSF51445">
    <property type="entry name" value="(Trans)glycosidases"/>
    <property type="match status" value="1"/>
</dbReference>
<dbReference type="PROSITE" id="PS51910">
    <property type="entry name" value="GH18_2"/>
    <property type="match status" value="1"/>
</dbReference>
<reference evidence="3 4" key="1">
    <citation type="submission" date="2018-04" db="EMBL/GenBank/DDBJ databases">
        <title>The genome of golden apple snail Pomacea canaliculata provides insight into stress tolerance and invasive adaptation.</title>
        <authorList>
            <person name="Liu C."/>
            <person name="Liu B."/>
            <person name="Ren Y."/>
            <person name="Zhang Y."/>
            <person name="Wang H."/>
            <person name="Li S."/>
            <person name="Jiang F."/>
            <person name="Yin L."/>
            <person name="Zhang G."/>
            <person name="Qian W."/>
            <person name="Fan W."/>
        </authorList>
    </citation>
    <scope>NUCLEOTIDE SEQUENCE [LARGE SCALE GENOMIC DNA]</scope>
    <source>
        <strain evidence="3">SZHN2017</strain>
        <tissue evidence="3">Muscle</tissue>
    </source>
</reference>
<dbReference type="SUPFAM" id="SSF54556">
    <property type="entry name" value="Chitinase insertion domain"/>
    <property type="match status" value="1"/>
</dbReference>
<feature type="compositionally biased region" description="Low complexity" evidence="1">
    <location>
        <begin position="382"/>
        <end position="394"/>
    </location>
</feature>
<keyword evidence="4" id="KW-1185">Reference proteome</keyword>
<organism evidence="3 4">
    <name type="scientific">Pomacea canaliculata</name>
    <name type="common">Golden apple snail</name>
    <dbReference type="NCBI Taxonomy" id="400727"/>
    <lineage>
        <taxon>Eukaryota</taxon>
        <taxon>Metazoa</taxon>
        <taxon>Spiralia</taxon>
        <taxon>Lophotrochozoa</taxon>
        <taxon>Mollusca</taxon>
        <taxon>Gastropoda</taxon>
        <taxon>Caenogastropoda</taxon>
        <taxon>Architaenioglossa</taxon>
        <taxon>Ampullarioidea</taxon>
        <taxon>Ampullariidae</taxon>
        <taxon>Pomacea</taxon>
    </lineage>
</organism>
<gene>
    <name evidence="3" type="ORF">C0Q70_00435</name>
</gene>
<dbReference type="PANTHER" id="PTHR11177:SF317">
    <property type="entry name" value="CHITINASE 12-RELATED"/>
    <property type="match status" value="1"/>
</dbReference>
<dbReference type="GO" id="GO:0005576">
    <property type="term" value="C:extracellular region"/>
    <property type="evidence" value="ECO:0007669"/>
    <property type="project" value="TreeGrafter"/>
</dbReference>
<feature type="compositionally biased region" description="Low complexity" evidence="1">
    <location>
        <begin position="345"/>
        <end position="358"/>
    </location>
</feature>
<dbReference type="InterPro" id="IPR017853">
    <property type="entry name" value="GH"/>
</dbReference>
<name>A0A2T7PWN8_POMCA</name>